<dbReference type="AlphaFoldDB" id="A0A5B0KR22"/>
<organism evidence="1 2">
    <name type="scientific">Azospirillum argentinense</name>
    <dbReference type="NCBI Taxonomy" id="2970906"/>
    <lineage>
        <taxon>Bacteria</taxon>
        <taxon>Pseudomonadati</taxon>
        <taxon>Pseudomonadota</taxon>
        <taxon>Alphaproteobacteria</taxon>
        <taxon>Rhodospirillales</taxon>
        <taxon>Azospirillaceae</taxon>
        <taxon>Azospirillum</taxon>
    </lineage>
</organism>
<dbReference type="EMBL" id="VEWN01000017">
    <property type="protein sequence ID" value="KAA1053234.1"/>
    <property type="molecule type" value="Genomic_DNA"/>
</dbReference>
<name>A0A5B0KR22_9PROT</name>
<proteinExistence type="predicted"/>
<protein>
    <submittedName>
        <fullName evidence="1">Uncharacterized protein</fullName>
    </submittedName>
</protein>
<accession>A0A5B0KR22</accession>
<comment type="caution">
    <text evidence="1">The sequence shown here is derived from an EMBL/GenBank/DDBJ whole genome shotgun (WGS) entry which is preliminary data.</text>
</comment>
<dbReference type="RefSeq" id="WP_149651388.1">
    <property type="nucleotide sequence ID" value="NZ_VEWN01000017.1"/>
</dbReference>
<evidence type="ECO:0000313" key="2">
    <source>
        <dbReference type="Proteomes" id="UP000325333"/>
    </source>
</evidence>
<sequence>MSRPKKILHLTVDTGHCIETERVNRAVIKHLEPLARTGTMTAGGLRFDVVRIPGGWRYDIAVGCGAPALVTCHVAVPGGGGHVWNALVDDRVTLGLPPPIMPCPSVEPWLAVSFRPAFYTAKHTEISILGDAERCVAWTLLDKGRPGRTDAVTPCLAVGPASSEELHAVAEADALLRAAREQSHPSVAAMAVAATRHSGTLASAVLRAAAAAPNNEDLASVAATLRVAGRFALDAEVVESIDLIKGSLTEVLPELGRAIRLPHDPCWLEYLPGETSAARDLGQDGRSMVADRHGYLVASGADGIWTVRMVAEMYGQVILFPVVARLEPDGIAYLGLRDLSPVMRGEMMHLMAGASGVMMRLVMMMSARNTPLSVGEAEDYERLNRKRGREGKPPVLGARPVRWNLARIERMAARGGIGLGAARDRAVAHWVRAHPKVRNGKLFWWSAHVRGADNGPVPEGRDYKVVNCSPIR</sequence>
<evidence type="ECO:0000313" key="1">
    <source>
        <dbReference type="EMBL" id="KAA1053234.1"/>
    </source>
</evidence>
<dbReference type="Proteomes" id="UP000325333">
    <property type="component" value="Unassembled WGS sequence"/>
</dbReference>
<gene>
    <name evidence="1" type="ORF">FH063_003153</name>
</gene>
<reference evidence="1 2" key="1">
    <citation type="submission" date="2019-07" db="EMBL/GenBank/DDBJ databases">
        <title>Genome sequencing of the stress-tolerant strain Azospirillum brasilense Az19.</title>
        <authorList>
            <person name="Maroniche G.A."/>
            <person name="Garcia J.E."/>
            <person name="Pagnussat L."/>
            <person name="Amenta M."/>
            <person name="Creus C.M."/>
        </authorList>
    </citation>
    <scope>NUCLEOTIDE SEQUENCE [LARGE SCALE GENOMIC DNA]</scope>
    <source>
        <strain evidence="1 2">Az19</strain>
    </source>
</reference>